<sequence length="139" mass="15397">MALIESASSFDAILDAQLAEDGTVYVFLYGNKLPKAGKSWCPDCQVSEPKTYATKANVTLIYVPAGTREEWKLPPIGHGDKNFYRNDPRIHATAVPTLIKWNKVRAGVAPNGVVEWCETRSRFYSPIILATPWISPPCS</sequence>
<dbReference type="OrthoDB" id="78947at2759"/>
<dbReference type="PANTHER" id="PTHR12452">
    <property type="entry name" value="42-9-9 PROTEIN-RELATED"/>
    <property type="match status" value="1"/>
</dbReference>
<dbReference type="InterPro" id="IPR010357">
    <property type="entry name" value="TXNDC17_dom"/>
</dbReference>
<evidence type="ECO:0000313" key="3">
    <source>
        <dbReference type="EMBL" id="KXS17420.1"/>
    </source>
</evidence>
<comment type="similarity">
    <text evidence="1">Belongs to the thioredoxin family.</text>
</comment>
<evidence type="ECO:0000256" key="1">
    <source>
        <dbReference type="ARBA" id="ARBA00008987"/>
    </source>
</evidence>
<dbReference type="Gene3D" id="3.40.30.10">
    <property type="entry name" value="Glutaredoxin"/>
    <property type="match status" value="1"/>
</dbReference>
<accession>A0A139AKX0</accession>
<organism evidence="3 4">
    <name type="scientific">Gonapodya prolifera (strain JEL478)</name>
    <name type="common">Monoblepharis prolifera</name>
    <dbReference type="NCBI Taxonomy" id="1344416"/>
    <lineage>
        <taxon>Eukaryota</taxon>
        <taxon>Fungi</taxon>
        <taxon>Fungi incertae sedis</taxon>
        <taxon>Chytridiomycota</taxon>
        <taxon>Chytridiomycota incertae sedis</taxon>
        <taxon>Monoblepharidomycetes</taxon>
        <taxon>Monoblepharidales</taxon>
        <taxon>Gonapodyaceae</taxon>
        <taxon>Gonapodya</taxon>
    </lineage>
</organism>
<dbReference type="SUPFAM" id="SSF52833">
    <property type="entry name" value="Thioredoxin-like"/>
    <property type="match status" value="1"/>
</dbReference>
<dbReference type="PANTHER" id="PTHR12452:SF0">
    <property type="entry name" value="THIOREDOXIN DOMAIN-CONTAINING PROTEIN 17"/>
    <property type="match status" value="1"/>
</dbReference>
<dbReference type="GO" id="GO:0047134">
    <property type="term" value="F:protein-disulfide reductase [NAD(P)H] activity"/>
    <property type="evidence" value="ECO:0007669"/>
    <property type="project" value="InterPro"/>
</dbReference>
<dbReference type="InterPro" id="IPR045108">
    <property type="entry name" value="TXNDC17-like"/>
</dbReference>
<protein>
    <recommendedName>
        <fullName evidence="2">Thioredoxin domain-containing protein</fullName>
    </recommendedName>
</protein>
<dbReference type="Proteomes" id="UP000070544">
    <property type="component" value="Unassembled WGS sequence"/>
</dbReference>
<name>A0A139AKX0_GONPJ</name>
<evidence type="ECO:0000259" key="2">
    <source>
        <dbReference type="Pfam" id="PF06110"/>
    </source>
</evidence>
<dbReference type="STRING" id="1344416.A0A139AKX0"/>
<proteinExistence type="inferred from homology"/>
<dbReference type="EMBL" id="KQ965747">
    <property type="protein sequence ID" value="KXS17420.1"/>
    <property type="molecule type" value="Genomic_DNA"/>
</dbReference>
<evidence type="ECO:0000313" key="4">
    <source>
        <dbReference type="Proteomes" id="UP000070544"/>
    </source>
</evidence>
<gene>
    <name evidence="3" type="ORF">M427DRAFT_133536</name>
</gene>
<dbReference type="Pfam" id="PF06110">
    <property type="entry name" value="TXD17-like_Trx"/>
    <property type="match status" value="1"/>
</dbReference>
<keyword evidence="4" id="KW-1185">Reference proteome</keyword>
<dbReference type="AlphaFoldDB" id="A0A139AKX0"/>
<dbReference type="InterPro" id="IPR036249">
    <property type="entry name" value="Thioredoxin-like_sf"/>
</dbReference>
<dbReference type="GO" id="GO:0005829">
    <property type="term" value="C:cytosol"/>
    <property type="evidence" value="ECO:0007669"/>
    <property type="project" value="TreeGrafter"/>
</dbReference>
<feature type="domain" description="Thioredoxin" evidence="2">
    <location>
        <begin position="11"/>
        <end position="104"/>
    </location>
</feature>
<reference evidence="3 4" key="1">
    <citation type="journal article" date="2015" name="Genome Biol. Evol.">
        <title>Phylogenomic analyses indicate that early fungi evolved digesting cell walls of algal ancestors of land plants.</title>
        <authorList>
            <person name="Chang Y."/>
            <person name="Wang S."/>
            <person name="Sekimoto S."/>
            <person name="Aerts A.L."/>
            <person name="Choi C."/>
            <person name="Clum A."/>
            <person name="LaButti K.M."/>
            <person name="Lindquist E.A."/>
            <person name="Yee Ngan C."/>
            <person name="Ohm R.A."/>
            <person name="Salamov A.A."/>
            <person name="Grigoriev I.V."/>
            <person name="Spatafora J.W."/>
            <person name="Berbee M.L."/>
        </authorList>
    </citation>
    <scope>NUCLEOTIDE SEQUENCE [LARGE SCALE GENOMIC DNA]</scope>
    <source>
        <strain evidence="3 4">JEL478</strain>
    </source>
</reference>